<keyword evidence="3" id="KW-1185">Reference proteome</keyword>
<dbReference type="Gene3D" id="1.10.260.40">
    <property type="entry name" value="lambda repressor-like DNA-binding domains"/>
    <property type="match status" value="1"/>
</dbReference>
<dbReference type="Proteomes" id="UP000606003">
    <property type="component" value="Unassembled WGS sequence"/>
</dbReference>
<comment type="caution">
    <text evidence="2">The sequence shown here is derived from an EMBL/GenBank/DDBJ whole genome shotgun (WGS) entry which is preliminary data.</text>
</comment>
<accession>A0ABR8JU88</accession>
<evidence type="ECO:0000313" key="2">
    <source>
        <dbReference type="EMBL" id="MBD2723525.1"/>
    </source>
</evidence>
<dbReference type="InterPro" id="IPR001387">
    <property type="entry name" value="Cro/C1-type_HTH"/>
</dbReference>
<dbReference type="CDD" id="cd00093">
    <property type="entry name" value="HTH_XRE"/>
    <property type="match status" value="1"/>
</dbReference>
<sequence length="147" mass="16839">MFNRIISNIFASALRNTLNMPHQGEILQEAIKNSGISITRIVEEMGITRPTIYRKFKEETIDYTFVKRIGDIINHDFSNDFTSLQQSMLPFVTPVQKPVVTHTVTQRVTQPQQSDSDPAKQLLILQAKYISLLEAYNELLLKVYGPK</sequence>
<evidence type="ECO:0000259" key="1">
    <source>
        <dbReference type="Pfam" id="PF02796"/>
    </source>
</evidence>
<reference evidence="2 3" key="1">
    <citation type="submission" date="2020-09" db="EMBL/GenBank/DDBJ databases">
        <authorList>
            <person name="Kim M.K."/>
        </authorList>
    </citation>
    <scope>NUCLEOTIDE SEQUENCE [LARGE SCALE GENOMIC DNA]</scope>
    <source>
        <strain evidence="2 3">BT189</strain>
    </source>
</reference>
<dbReference type="SUPFAM" id="SSF47413">
    <property type="entry name" value="lambda repressor-like DNA-binding domains"/>
    <property type="match status" value="1"/>
</dbReference>
<dbReference type="InterPro" id="IPR010982">
    <property type="entry name" value="Lambda_DNA-bd_dom_sf"/>
</dbReference>
<feature type="domain" description="Resolvase HTH" evidence="1">
    <location>
        <begin position="33"/>
        <end position="58"/>
    </location>
</feature>
<dbReference type="InterPro" id="IPR006120">
    <property type="entry name" value="Resolvase_HTH_dom"/>
</dbReference>
<evidence type="ECO:0000313" key="3">
    <source>
        <dbReference type="Proteomes" id="UP000606003"/>
    </source>
</evidence>
<protein>
    <submittedName>
        <fullName evidence="2">Helix-turn-helix domain-containing protein</fullName>
    </submittedName>
</protein>
<organism evidence="2 3">
    <name type="scientific">Hymenobacter armeniacus</name>
    <dbReference type="NCBI Taxonomy" id="2771358"/>
    <lineage>
        <taxon>Bacteria</taxon>
        <taxon>Pseudomonadati</taxon>
        <taxon>Bacteroidota</taxon>
        <taxon>Cytophagia</taxon>
        <taxon>Cytophagales</taxon>
        <taxon>Hymenobacteraceae</taxon>
        <taxon>Hymenobacter</taxon>
    </lineage>
</organism>
<name>A0ABR8JU88_9BACT</name>
<gene>
    <name evidence="2" type="ORF">IC234_15450</name>
</gene>
<proteinExistence type="predicted"/>
<dbReference type="EMBL" id="JACXAC010000005">
    <property type="protein sequence ID" value="MBD2723525.1"/>
    <property type="molecule type" value="Genomic_DNA"/>
</dbReference>
<dbReference type="Pfam" id="PF02796">
    <property type="entry name" value="HTH_7"/>
    <property type="match status" value="1"/>
</dbReference>